<dbReference type="SUPFAM" id="SSF53850">
    <property type="entry name" value="Periplasmic binding protein-like II"/>
    <property type="match status" value="1"/>
</dbReference>
<sequence length="251" mass="27458">MKKAKLFGSLTLLSGVALTLAACGNNSNSKVDNPTKNFKSATPKKAVKKGGTVSVALESDTPFTGIFLNELSDTQNDSDAMAPANEALFDTDDIYQINDKGPATLKLDNDNKTATIKIKNGVKWSDGKQVTAKDVEYSYEIIANKATKSSRYTDSLQNIVGMSEYHDGKSNTISGIEMPDGENGRTVVIHFKEMKPGMKFSGNGYFWEAAAPYHYLKDVPFDKLQSSDQVRKKPLFFGPYKMSKVVRGQAV</sequence>
<keyword evidence="1" id="KW-0732">Signal</keyword>
<feature type="domain" description="Solute-binding protein family 5" evidence="2">
    <location>
        <begin position="106"/>
        <end position="251"/>
    </location>
</feature>
<dbReference type="PROSITE" id="PS51257">
    <property type="entry name" value="PROKAR_LIPOPROTEIN"/>
    <property type="match status" value="1"/>
</dbReference>
<organism evidence="3 4">
    <name type="scientific">Lactobacillus johnsonii</name>
    <dbReference type="NCBI Taxonomy" id="33959"/>
    <lineage>
        <taxon>Bacteria</taxon>
        <taxon>Bacillati</taxon>
        <taxon>Bacillota</taxon>
        <taxon>Bacilli</taxon>
        <taxon>Lactobacillales</taxon>
        <taxon>Lactobacillaceae</taxon>
        <taxon>Lactobacillus</taxon>
    </lineage>
</organism>
<comment type="caution">
    <text evidence="3">The sequence shown here is derived from an EMBL/GenBank/DDBJ whole genome shotgun (WGS) entry which is preliminary data.</text>
</comment>
<dbReference type="Pfam" id="PF00496">
    <property type="entry name" value="SBP_bac_5"/>
    <property type="match status" value="1"/>
</dbReference>
<dbReference type="InterPro" id="IPR039424">
    <property type="entry name" value="SBP_5"/>
</dbReference>
<dbReference type="InterPro" id="IPR000914">
    <property type="entry name" value="SBP_5_dom"/>
</dbReference>
<evidence type="ECO:0000256" key="1">
    <source>
        <dbReference type="SAM" id="SignalP"/>
    </source>
</evidence>
<protein>
    <submittedName>
        <fullName evidence="3">Oligopeptide ABC transporter substrate-binding protein</fullName>
    </submittedName>
</protein>
<evidence type="ECO:0000313" key="4">
    <source>
        <dbReference type="Proteomes" id="UP000216448"/>
    </source>
</evidence>
<dbReference type="GO" id="GO:0015833">
    <property type="term" value="P:peptide transport"/>
    <property type="evidence" value="ECO:0007669"/>
    <property type="project" value="TreeGrafter"/>
</dbReference>
<dbReference type="EMBL" id="NIBB01000099">
    <property type="protein sequence ID" value="PAB51914.1"/>
    <property type="molecule type" value="Genomic_DNA"/>
</dbReference>
<evidence type="ECO:0000259" key="2">
    <source>
        <dbReference type="Pfam" id="PF00496"/>
    </source>
</evidence>
<dbReference type="PANTHER" id="PTHR30290">
    <property type="entry name" value="PERIPLASMIC BINDING COMPONENT OF ABC TRANSPORTER"/>
    <property type="match status" value="1"/>
</dbReference>
<dbReference type="Proteomes" id="UP000216448">
    <property type="component" value="Unassembled WGS sequence"/>
</dbReference>
<dbReference type="RefSeq" id="WP_257796625.1">
    <property type="nucleotide sequence ID" value="NZ_NIBB01000099.1"/>
</dbReference>
<dbReference type="AlphaFoldDB" id="A0AAX0PTI9"/>
<name>A0AAX0PTI9_LACJH</name>
<feature type="signal peptide" evidence="1">
    <location>
        <begin position="1"/>
        <end position="21"/>
    </location>
</feature>
<gene>
    <name evidence="3" type="ORF">A3P64_09465</name>
</gene>
<dbReference type="Gene3D" id="3.40.190.10">
    <property type="entry name" value="Periplasmic binding protein-like II"/>
    <property type="match status" value="1"/>
</dbReference>
<evidence type="ECO:0000313" key="3">
    <source>
        <dbReference type="EMBL" id="PAB51914.1"/>
    </source>
</evidence>
<proteinExistence type="predicted"/>
<dbReference type="GO" id="GO:1904680">
    <property type="term" value="F:peptide transmembrane transporter activity"/>
    <property type="evidence" value="ECO:0007669"/>
    <property type="project" value="TreeGrafter"/>
</dbReference>
<reference evidence="3 4" key="1">
    <citation type="submission" date="2017-05" db="EMBL/GenBank/DDBJ databases">
        <title>Lactobacillus johnsonii from commercial turkeys.</title>
        <authorList>
            <person name="Johnson T.J."/>
            <person name="Youmans B."/>
        </authorList>
    </citation>
    <scope>NUCLEOTIDE SEQUENCE [LARGE SCALE GENOMIC DNA]</scope>
    <source>
        <strain evidence="3 4">UMNLJ54</strain>
    </source>
</reference>
<accession>A0AAX0PTI9</accession>
<feature type="chain" id="PRO_5043712808" evidence="1">
    <location>
        <begin position="22"/>
        <end position="251"/>
    </location>
</feature>
<feature type="non-terminal residue" evidence="3">
    <location>
        <position position="251"/>
    </location>
</feature>